<gene>
    <name evidence="2" type="ORF">UV59_C0020G0032</name>
</gene>
<dbReference type="InterPro" id="IPR002686">
    <property type="entry name" value="Transposase_17"/>
</dbReference>
<dbReference type="PANTHER" id="PTHR34322">
    <property type="entry name" value="TRANSPOSASE, Y1_TNP DOMAIN-CONTAINING"/>
    <property type="match status" value="1"/>
</dbReference>
<protein>
    <recommendedName>
        <fullName evidence="1">Transposase IS200-like domain-containing protein</fullName>
    </recommendedName>
</protein>
<name>A0A0G1FC15_9BACT</name>
<reference evidence="2 3" key="1">
    <citation type="journal article" date="2015" name="Nature">
        <title>rRNA introns, odd ribosomes, and small enigmatic genomes across a large radiation of phyla.</title>
        <authorList>
            <person name="Brown C.T."/>
            <person name="Hug L.A."/>
            <person name="Thomas B.C."/>
            <person name="Sharon I."/>
            <person name="Castelle C.J."/>
            <person name="Singh A."/>
            <person name="Wilkins M.J."/>
            <person name="Williams K.H."/>
            <person name="Banfield J.F."/>
        </authorList>
    </citation>
    <scope>NUCLEOTIDE SEQUENCE [LARGE SCALE GENOMIC DNA]</scope>
</reference>
<dbReference type="GO" id="GO:0004803">
    <property type="term" value="F:transposase activity"/>
    <property type="evidence" value="ECO:0007669"/>
    <property type="project" value="InterPro"/>
</dbReference>
<dbReference type="Gene3D" id="3.30.70.1290">
    <property type="entry name" value="Transposase IS200-like"/>
    <property type="match status" value="1"/>
</dbReference>
<organism evidence="2 3">
    <name type="scientific">Candidatus Gottesmanbacteria bacterium GW2011_GWA1_43_11</name>
    <dbReference type="NCBI Taxonomy" id="1618436"/>
    <lineage>
        <taxon>Bacteria</taxon>
        <taxon>Candidatus Gottesmaniibacteriota</taxon>
    </lineage>
</organism>
<dbReference type="AlphaFoldDB" id="A0A0G1FC15"/>
<proteinExistence type="predicted"/>
<dbReference type="PANTHER" id="PTHR34322:SF2">
    <property type="entry name" value="TRANSPOSASE IS200-LIKE DOMAIN-CONTAINING PROTEIN"/>
    <property type="match status" value="1"/>
</dbReference>
<sequence length="207" mass="24355">MPSRFVVRNLRKNSYYHAYNIGVENRNIFLDRQDYKTFLYYLFIYISPLETVKARYPDLPPRLALKNLSTEIIMVAYCLMPNHFHLLLKQKTIEAISKLMKQVSNGYTTYFNVKYKRVGSLLRGRYKSILVESDYLLVQMTRFVHLNPLVAGLVAIPGEYPWSSYVNHIANSGIINQFGSLTEWEKFHLDQNSYEQNLIKIRNLTID</sequence>
<dbReference type="Proteomes" id="UP000034543">
    <property type="component" value="Unassembled WGS sequence"/>
</dbReference>
<evidence type="ECO:0000259" key="1">
    <source>
        <dbReference type="SMART" id="SM01321"/>
    </source>
</evidence>
<dbReference type="STRING" id="1618436.UV59_C0020G0032"/>
<dbReference type="EMBL" id="LCFB01000020">
    <property type="protein sequence ID" value="KKS84403.1"/>
    <property type="molecule type" value="Genomic_DNA"/>
</dbReference>
<dbReference type="Pfam" id="PF01797">
    <property type="entry name" value="Y1_Tnp"/>
    <property type="match status" value="1"/>
</dbReference>
<feature type="domain" description="Transposase IS200-like" evidence="1">
    <location>
        <begin position="11"/>
        <end position="147"/>
    </location>
</feature>
<comment type="caution">
    <text evidence="2">The sequence shown here is derived from an EMBL/GenBank/DDBJ whole genome shotgun (WGS) entry which is preliminary data.</text>
</comment>
<dbReference type="GO" id="GO:0003677">
    <property type="term" value="F:DNA binding"/>
    <property type="evidence" value="ECO:0007669"/>
    <property type="project" value="InterPro"/>
</dbReference>
<dbReference type="GO" id="GO:0006313">
    <property type="term" value="P:DNA transposition"/>
    <property type="evidence" value="ECO:0007669"/>
    <property type="project" value="InterPro"/>
</dbReference>
<dbReference type="SMART" id="SM01321">
    <property type="entry name" value="Y1_Tnp"/>
    <property type="match status" value="1"/>
</dbReference>
<evidence type="ECO:0000313" key="3">
    <source>
        <dbReference type="Proteomes" id="UP000034543"/>
    </source>
</evidence>
<evidence type="ECO:0000313" key="2">
    <source>
        <dbReference type="EMBL" id="KKS84403.1"/>
    </source>
</evidence>
<accession>A0A0G1FC15</accession>
<dbReference type="SUPFAM" id="SSF143422">
    <property type="entry name" value="Transposase IS200-like"/>
    <property type="match status" value="1"/>
</dbReference>
<dbReference type="InterPro" id="IPR036515">
    <property type="entry name" value="Transposase_17_sf"/>
</dbReference>